<feature type="compositionally biased region" description="Basic and acidic residues" evidence="1">
    <location>
        <begin position="36"/>
        <end position="45"/>
    </location>
</feature>
<organism evidence="2 3">
    <name type="scientific">Liparis tanakae</name>
    <name type="common">Tanaka's snailfish</name>
    <dbReference type="NCBI Taxonomy" id="230148"/>
    <lineage>
        <taxon>Eukaryota</taxon>
        <taxon>Metazoa</taxon>
        <taxon>Chordata</taxon>
        <taxon>Craniata</taxon>
        <taxon>Vertebrata</taxon>
        <taxon>Euteleostomi</taxon>
        <taxon>Actinopterygii</taxon>
        <taxon>Neopterygii</taxon>
        <taxon>Teleostei</taxon>
        <taxon>Neoteleostei</taxon>
        <taxon>Acanthomorphata</taxon>
        <taxon>Eupercaria</taxon>
        <taxon>Perciformes</taxon>
        <taxon>Cottioidei</taxon>
        <taxon>Cottales</taxon>
        <taxon>Liparidae</taxon>
        <taxon>Liparis</taxon>
    </lineage>
</organism>
<gene>
    <name evidence="2" type="ORF">EYF80_040023</name>
</gene>
<dbReference type="EMBL" id="SRLO01000641">
    <property type="protein sequence ID" value="TNN49799.1"/>
    <property type="molecule type" value="Genomic_DNA"/>
</dbReference>
<proteinExistence type="predicted"/>
<keyword evidence="3" id="KW-1185">Reference proteome</keyword>
<name>A0A4Z2G8F6_9TELE</name>
<comment type="caution">
    <text evidence="2">The sequence shown here is derived from an EMBL/GenBank/DDBJ whole genome shotgun (WGS) entry which is preliminary data.</text>
</comment>
<dbReference type="AlphaFoldDB" id="A0A4Z2G8F6"/>
<evidence type="ECO:0000313" key="2">
    <source>
        <dbReference type="EMBL" id="TNN49799.1"/>
    </source>
</evidence>
<protein>
    <submittedName>
        <fullName evidence="2">Uncharacterized protein</fullName>
    </submittedName>
</protein>
<evidence type="ECO:0000313" key="3">
    <source>
        <dbReference type="Proteomes" id="UP000314294"/>
    </source>
</evidence>
<evidence type="ECO:0000256" key="1">
    <source>
        <dbReference type="SAM" id="MobiDB-lite"/>
    </source>
</evidence>
<feature type="compositionally biased region" description="Basic and acidic residues" evidence="1">
    <location>
        <begin position="60"/>
        <end position="76"/>
    </location>
</feature>
<feature type="region of interest" description="Disordered" evidence="1">
    <location>
        <begin position="21"/>
        <end position="100"/>
    </location>
</feature>
<accession>A0A4Z2G8F6</accession>
<dbReference type="Proteomes" id="UP000314294">
    <property type="component" value="Unassembled WGS sequence"/>
</dbReference>
<reference evidence="2 3" key="1">
    <citation type="submission" date="2019-03" db="EMBL/GenBank/DDBJ databases">
        <title>First draft genome of Liparis tanakae, snailfish: a comprehensive survey of snailfish specific genes.</title>
        <authorList>
            <person name="Kim W."/>
            <person name="Song I."/>
            <person name="Jeong J.-H."/>
            <person name="Kim D."/>
            <person name="Kim S."/>
            <person name="Ryu S."/>
            <person name="Song J.Y."/>
            <person name="Lee S.K."/>
        </authorList>
    </citation>
    <scope>NUCLEOTIDE SEQUENCE [LARGE SCALE GENOMIC DNA]</scope>
    <source>
        <tissue evidence="2">Muscle</tissue>
    </source>
</reference>
<sequence length="100" mass="11049">MPIGQPGDGAHPRVLEALHLAKLAHMEEQGELPGHGPERQERGQDLGEQEEEVADVAQIESDHFNEREEDHPRDEQSPLASAEMRPNIQYLEPPSAASSP</sequence>